<comment type="caution">
    <text evidence="2">The sequence shown here is derived from an EMBL/GenBank/DDBJ whole genome shotgun (WGS) entry which is preliminary data.</text>
</comment>
<evidence type="ECO:0000313" key="2">
    <source>
        <dbReference type="EMBL" id="KAK8050149.1"/>
    </source>
</evidence>
<gene>
    <name evidence="2" type="ORF">PG994_011879</name>
</gene>
<dbReference type="SUPFAM" id="SSF56091">
    <property type="entry name" value="DNA ligase/mRNA capping enzyme, catalytic domain"/>
    <property type="match status" value="1"/>
</dbReference>
<accession>A0ABR1TWQ8</accession>
<dbReference type="GO" id="GO:0016874">
    <property type="term" value="F:ligase activity"/>
    <property type="evidence" value="ECO:0007669"/>
    <property type="project" value="UniProtKB-KW"/>
</dbReference>
<keyword evidence="3" id="KW-1185">Reference proteome</keyword>
<reference evidence="2 3" key="1">
    <citation type="submission" date="2023-01" db="EMBL/GenBank/DDBJ databases">
        <title>Analysis of 21 Apiospora genomes using comparative genomics revels a genus with tremendous synthesis potential of carbohydrate active enzymes and secondary metabolites.</title>
        <authorList>
            <person name="Sorensen T."/>
        </authorList>
    </citation>
    <scope>NUCLEOTIDE SEQUENCE [LARGE SCALE GENOMIC DNA]</scope>
    <source>
        <strain evidence="2 3">CBS 135458</strain>
    </source>
</reference>
<dbReference type="GeneID" id="92096351"/>
<dbReference type="Proteomes" id="UP001480595">
    <property type="component" value="Unassembled WGS sequence"/>
</dbReference>
<dbReference type="EMBL" id="JAQQWL010000011">
    <property type="protein sequence ID" value="KAK8050149.1"/>
    <property type="molecule type" value="Genomic_DNA"/>
</dbReference>
<feature type="domain" description="RNA ligase" evidence="1">
    <location>
        <begin position="185"/>
        <end position="353"/>
    </location>
</feature>
<dbReference type="RefSeq" id="XP_066712398.1">
    <property type="nucleotide sequence ID" value="XM_066863288.1"/>
</dbReference>
<name>A0ABR1TWQ8_9PEZI</name>
<sequence>MTRNLVSVRQISHLEPTSRESNTLLLAHVDGWKCAVKPGTAEVGAYIVYFEINSFLLAKDTRFAELGKSNSHNGNLITWNGQFGFHVRSTKQEVALSQGLIMPLASFPEITKVIAELEENNTKEKAMQKVMGMSFEAELKVLKWEHAPATENSLGQPPSFFPATKIKRVQNCPNLFTPKYKDAVYQESVKLNGSAKPSTSSIVPLPGRFGVCTSNNDLPEKPGCHFWEAALFYGLPKKLASLGQNLAIQGELCGFSICQNREGFAVGKYDFYVYRIFDIDTQAALGPRETEQKAQQLGLKHVPVNGYFRLHDIATSREDLLQRAEGAGIFGKPREGLVYKNLNLEDGRSFKVISNAYLIGNGE</sequence>
<evidence type="ECO:0000259" key="1">
    <source>
        <dbReference type="Pfam" id="PF09414"/>
    </source>
</evidence>
<organism evidence="2 3">
    <name type="scientific">Apiospora phragmitis</name>
    <dbReference type="NCBI Taxonomy" id="2905665"/>
    <lineage>
        <taxon>Eukaryota</taxon>
        <taxon>Fungi</taxon>
        <taxon>Dikarya</taxon>
        <taxon>Ascomycota</taxon>
        <taxon>Pezizomycotina</taxon>
        <taxon>Sordariomycetes</taxon>
        <taxon>Xylariomycetidae</taxon>
        <taxon>Amphisphaeriales</taxon>
        <taxon>Apiosporaceae</taxon>
        <taxon>Apiospora</taxon>
    </lineage>
</organism>
<dbReference type="Pfam" id="PF21189">
    <property type="entry name" value="PHA02142"/>
    <property type="match status" value="1"/>
</dbReference>
<proteinExistence type="predicted"/>
<protein>
    <submittedName>
        <fullName evidence="2">DRB0094 family RNA ligase</fullName>
    </submittedName>
</protein>
<keyword evidence="2" id="KW-0436">Ligase</keyword>
<dbReference type="Pfam" id="PF09414">
    <property type="entry name" value="RNA_ligase"/>
    <property type="match status" value="1"/>
</dbReference>
<evidence type="ECO:0000313" key="3">
    <source>
        <dbReference type="Proteomes" id="UP001480595"/>
    </source>
</evidence>
<dbReference type="Gene3D" id="3.30.470.30">
    <property type="entry name" value="DNA ligase/mRNA capping enzyme"/>
    <property type="match status" value="1"/>
</dbReference>
<dbReference type="InterPro" id="IPR021122">
    <property type="entry name" value="RNA_ligase_dom_REL/Rnl2"/>
</dbReference>